<reference evidence="7 8" key="1">
    <citation type="journal article" date="2019" name="Emerg. Microbes Infect.">
        <title>Comprehensive subspecies identification of 175 nontuberculous mycobacteria species based on 7547 genomic profiles.</title>
        <authorList>
            <person name="Matsumoto Y."/>
            <person name="Kinjo T."/>
            <person name="Motooka D."/>
            <person name="Nabeya D."/>
            <person name="Jung N."/>
            <person name="Uechi K."/>
            <person name="Horii T."/>
            <person name="Iida T."/>
            <person name="Fujita J."/>
            <person name="Nakamura S."/>
        </authorList>
    </citation>
    <scope>NUCLEOTIDE SEQUENCE [LARGE SCALE GENOMIC DNA]</scope>
    <source>
        <strain evidence="7 8">JCM 30996</strain>
    </source>
</reference>
<evidence type="ECO:0000313" key="7">
    <source>
        <dbReference type="EMBL" id="GFH03345.1"/>
    </source>
</evidence>
<comment type="similarity">
    <text evidence="1">Belongs to the thioesterase family.</text>
</comment>
<dbReference type="AlphaFoldDB" id="A0A7I9ZQS1"/>
<evidence type="ECO:0000256" key="1">
    <source>
        <dbReference type="ARBA" id="ARBA00007169"/>
    </source>
</evidence>
<dbReference type="Pfam" id="PF00975">
    <property type="entry name" value="Thioesterase"/>
    <property type="match status" value="1"/>
</dbReference>
<dbReference type="RefSeq" id="WP_163890930.1">
    <property type="nucleotide sequence ID" value="NZ_BLLB01000002.1"/>
</dbReference>
<comment type="caution">
    <text evidence="7">The sequence shown here is derived from an EMBL/GenBank/DDBJ whole genome shotgun (WGS) entry which is preliminary data.</text>
</comment>
<dbReference type="InterPro" id="IPR020802">
    <property type="entry name" value="TesA-like"/>
</dbReference>
<accession>A0A7I9ZQS1</accession>
<feature type="domain" description="Thioesterase TesA-like" evidence="6">
    <location>
        <begin position="19"/>
        <end position="240"/>
    </location>
</feature>
<evidence type="ECO:0000259" key="6">
    <source>
        <dbReference type="SMART" id="SM00824"/>
    </source>
</evidence>
<dbReference type="InterPro" id="IPR012223">
    <property type="entry name" value="TEII"/>
</dbReference>
<comment type="catalytic activity">
    <reaction evidence="5">
        <text>a fatty acyl-CoA + H2O = a fatty acid + CoA + H(+)</text>
        <dbReference type="Rhea" id="RHEA:16781"/>
        <dbReference type="ChEBI" id="CHEBI:15377"/>
        <dbReference type="ChEBI" id="CHEBI:15378"/>
        <dbReference type="ChEBI" id="CHEBI:28868"/>
        <dbReference type="ChEBI" id="CHEBI:57287"/>
        <dbReference type="ChEBI" id="CHEBI:77636"/>
    </reaction>
</comment>
<evidence type="ECO:0000256" key="5">
    <source>
        <dbReference type="ARBA" id="ARBA00024293"/>
    </source>
</evidence>
<sequence>MTGGAQVTAETQPKLFIFPHAGGSAQYYVPFAKTFTTDIKRVAVQYPGQRGKQDFASFTSLPALADEVCKMVSPDKEGGVDGPPIAFFGHSMGGLLAFEVARRFEAAGRPIAALFVSACAAPGRVGYDDIPEDDEGLLAAVSTLTGASPEFMQNPEFAASILPTLRGLKAIANYNCPAEVTLSCPIHVFYGDDDEIATAEKVTPWSERTTAAFTMREFKGHHFYLNDHLGALVPEVEQKIWDRIARPA</sequence>
<evidence type="ECO:0000313" key="8">
    <source>
        <dbReference type="Proteomes" id="UP000465304"/>
    </source>
</evidence>
<dbReference type="SUPFAM" id="SSF53474">
    <property type="entry name" value="alpha/beta-Hydrolases"/>
    <property type="match status" value="1"/>
</dbReference>
<dbReference type="PANTHER" id="PTHR11487">
    <property type="entry name" value="THIOESTERASE"/>
    <property type="match status" value="1"/>
</dbReference>
<dbReference type="InterPro" id="IPR029058">
    <property type="entry name" value="AB_hydrolase_fold"/>
</dbReference>
<keyword evidence="3" id="KW-0378">Hydrolase</keyword>
<dbReference type="GO" id="GO:0016787">
    <property type="term" value="F:hydrolase activity"/>
    <property type="evidence" value="ECO:0007669"/>
    <property type="project" value="UniProtKB-KW"/>
</dbReference>
<organism evidence="7 8">
    <name type="scientific">Mycolicibacterium hippocampi</name>
    <dbReference type="NCBI Taxonomy" id="659824"/>
    <lineage>
        <taxon>Bacteria</taxon>
        <taxon>Bacillati</taxon>
        <taxon>Actinomycetota</taxon>
        <taxon>Actinomycetes</taxon>
        <taxon>Mycobacteriales</taxon>
        <taxon>Mycobacteriaceae</taxon>
        <taxon>Mycolicibacterium</taxon>
    </lineage>
</organism>
<dbReference type="PANTHER" id="PTHR11487:SF0">
    <property type="entry name" value="S-ACYL FATTY ACID SYNTHASE THIOESTERASE, MEDIUM CHAIN"/>
    <property type="match status" value="1"/>
</dbReference>
<dbReference type="Proteomes" id="UP000465304">
    <property type="component" value="Unassembled WGS sequence"/>
</dbReference>
<dbReference type="GO" id="GO:0008610">
    <property type="term" value="P:lipid biosynthetic process"/>
    <property type="evidence" value="ECO:0007669"/>
    <property type="project" value="TreeGrafter"/>
</dbReference>
<evidence type="ECO:0000256" key="2">
    <source>
        <dbReference type="ARBA" id="ARBA00015007"/>
    </source>
</evidence>
<dbReference type="Gene3D" id="3.40.50.1820">
    <property type="entry name" value="alpha/beta hydrolase"/>
    <property type="match status" value="1"/>
</dbReference>
<dbReference type="SMART" id="SM00824">
    <property type="entry name" value="PKS_TE"/>
    <property type="match status" value="1"/>
</dbReference>
<proteinExistence type="inferred from homology"/>
<gene>
    <name evidence="7" type="primary">tesA</name>
    <name evidence="7" type="ORF">MHIP_38280</name>
</gene>
<evidence type="ECO:0000256" key="4">
    <source>
        <dbReference type="ARBA" id="ARBA00023026"/>
    </source>
</evidence>
<protein>
    <recommendedName>
        <fullName evidence="2">Thioesterase TesA</fullName>
    </recommendedName>
</protein>
<dbReference type="InterPro" id="IPR001031">
    <property type="entry name" value="Thioesterase"/>
</dbReference>
<keyword evidence="8" id="KW-1185">Reference proteome</keyword>
<evidence type="ECO:0000256" key="3">
    <source>
        <dbReference type="ARBA" id="ARBA00022801"/>
    </source>
</evidence>
<dbReference type="EMBL" id="BLLB01000002">
    <property type="protein sequence ID" value="GFH03345.1"/>
    <property type="molecule type" value="Genomic_DNA"/>
</dbReference>
<name>A0A7I9ZQS1_9MYCO</name>
<keyword evidence="4" id="KW-0843">Virulence</keyword>